<gene>
    <name evidence="7" type="ORF">ACFQ2I_23625</name>
</gene>
<sequence length="399" mass="44453">MKQMLVQIDGDKIQTAVLQDGNLIDFHLETSHSASLVGNIYRGKAVNVLPGMEAAFIDIGLSKNAFLYINDLLHPNLDKQPTHKPSIADIIRHGEELMVQVVKDPIRGKGARVTTHFNLAGRWLAYMPSADYVAVSKKIGDDAERERLKEIGESLRIGEEGIVMRTAASGAEQAALSDDTKRLRKLWQSVMAANETAVAPALLHTEDGLLQRGVRDYFTMDLDEIWTDRSDTLEEIATLLDVIAPSRKDRLKLYETPGGLLQHYGVWQQLEAAFARKIPLDSGGYLIWEETEALTVIDVNTGGYTGTASLEDTVYHTNTEAATLIMRLLRIRDTGGIVIVDFIDMERETNRQDIFQSMVQEAHKDAAKCTIVGWTRLGLMELTRKKARNSSVRELIGLP</sequence>
<protein>
    <submittedName>
        <fullName evidence="7">Rne/Rng family ribonuclease</fullName>
    </submittedName>
</protein>
<keyword evidence="5" id="KW-0694">RNA-binding</keyword>
<dbReference type="CDD" id="cd04453">
    <property type="entry name" value="S1_RNase_E"/>
    <property type="match status" value="1"/>
</dbReference>
<accession>A0ABW3HXV2</accession>
<dbReference type="NCBIfam" id="TIGR00757">
    <property type="entry name" value="RNaseEG"/>
    <property type="match status" value="1"/>
</dbReference>
<feature type="domain" description="RNA-binding protein AU-1/Ribonuclease E/G" evidence="6">
    <location>
        <begin position="119"/>
        <end position="386"/>
    </location>
</feature>
<evidence type="ECO:0000256" key="4">
    <source>
        <dbReference type="ARBA" id="ARBA00022842"/>
    </source>
</evidence>
<evidence type="ECO:0000313" key="8">
    <source>
        <dbReference type="Proteomes" id="UP001596989"/>
    </source>
</evidence>
<dbReference type="Gene3D" id="2.40.50.140">
    <property type="entry name" value="Nucleic acid-binding proteins"/>
    <property type="match status" value="1"/>
</dbReference>
<reference evidence="8" key="1">
    <citation type="journal article" date="2019" name="Int. J. Syst. Evol. Microbiol.">
        <title>The Global Catalogue of Microorganisms (GCM) 10K type strain sequencing project: providing services to taxonomists for standard genome sequencing and annotation.</title>
        <authorList>
            <consortium name="The Broad Institute Genomics Platform"/>
            <consortium name="The Broad Institute Genome Sequencing Center for Infectious Disease"/>
            <person name="Wu L."/>
            <person name="Ma J."/>
        </authorList>
    </citation>
    <scope>NUCLEOTIDE SEQUENCE [LARGE SCALE GENOMIC DNA]</scope>
    <source>
        <strain evidence="8">CCUG 59129</strain>
    </source>
</reference>
<keyword evidence="8" id="KW-1185">Reference proteome</keyword>
<name>A0ABW3HXV2_9BACL</name>
<evidence type="ECO:0000256" key="1">
    <source>
        <dbReference type="ARBA" id="ARBA00001946"/>
    </source>
</evidence>
<dbReference type="EMBL" id="JBHTJZ010000073">
    <property type="protein sequence ID" value="MFD0962336.1"/>
    <property type="molecule type" value="Genomic_DNA"/>
</dbReference>
<keyword evidence="2" id="KW-0479">Metal-binding</keyword>
<evidence type="ECO:0000256" key="2">
    <source>
        <dbReference type="ARBA" id="ARBA00022723"/>
    </source>
</evidence>
<dbReference type="Proteomes" id="UP001596989">
    <property type="component" value="Unassembled WGS sequence"/>
</dbReference>
<evidence type="ECO:0000256" key="3">
    <source>
        <dbReference type="ARBA" id="ARBA00022801"/>
    </source>
</evidence>
<dbReference type="InterPro" id="IPR012340">
    <property type="entry name" value="NA-bd_OB-fold"/>
</dbReference>
<comment type="caution">
    <text evidence="7">The sequence shown here is derived from an EMBL/GenBank/DDBJ whole genome shotgun (WGS) entry which is preliminary data.</text>
</comment>
<dbReference type="PANTHER" id="PTHR30001:SF0">
    <property type="entry name" value="RIBONUCLEASE G"/>
    <property type="match status" value="1"/>
</dbReference>
<keyword evidence="3" id="KW-0378">Hydrolase</keyword>
<evidence type="ECO:0000313" key="7">
    <source>
        <dbReference type="EMBL" id="MFD0962336.1"/>
    </source>
</evidence>
<proteinExistence type="predicted"/>
<organism evidence="7 8">
    <name type="scientific">Paenibacillus chungangensis</name>
    <dbReference type="NCBI Taxonomy" id="696535"/>
    <lineage>
        <taxon>Bacteria</taxon>
        <taxon>Bacillati</taxon>
        <taxon>Bacillota</taxon>
        <taxon>Bacilli</taxon>
        <taxon>Bacillales</taxon>
        <taxon>Paenibacillaceae</taxon>
        <taxon>Paenibacillus</taxon>
    </lineage>
</organism>
<dbReference type="InterPro" id="IPR019307">
    <property type="entry name" value="RNA-bd_AU-1/RNase_E/G"/>
</dbReference>
<dbReference type="PANTHER" id="PTHR30001">
    <property type="entry name" value="RIBONUCLEASE"/>
    <property type="match status" value="1"/>
</dbReference>
<dbReference type="RefSeq" id="WP_377568926.1">
    <property type="nucleotide sequence ID" value="NZ_JBHTJZ010000073.1"/>
</dbReference>
<comment type="cofactor">
    <cofactor evidence="1">
        <name>Mg(2+)</name>
        <dbReference type="ChEBI" id="CHEBI:18420"/>
    </cofactor>
</comment>
<evidence type="ECO:0000256" key="5">
    <source>
        <dbReference type="ARBA" id="ARBA00022884"/>
    </source>
</evidence>
<evidence type="ECO:0000259" key="6">
    <source>
        <dbReference type="Pfam" id="PF10150"/>
    </source>
</evidence>
<dbReference type="SUPFAM" id="SSF50249">
    <property type="entry name" value="Nucleic acid-binding proteins"/>
    <property type="match status" value="1"/>
</dbReference>
<dbReference type="Pfam" id="PF10150">
    <property type="entry name" value="RNase_E_G"/>
    <property type="match status" value="1"/>
</dbReference>
<dbReference type="InterPro" id="IPR004659">
    <property type="entry name" value="RNase_E/G"/>
</dbReference>
<keyword evidence="4" id="KW-0460">Magnesium</keyword>